<dbReference type="Gene3D" id="1.20.5.690">
    <property type="entry name" value="Importin-alpha, importin-beta-binding domain"/>
    <property type="match status" value="1"/>
</dbReference>
<protein>
    <recommendedName>
        <fullName evidence="5">Importin subunit alpha</fullName>
    </recommendedName>
</protein>
<evidence type="ECO:0000256" key="5">
    <source>
        <dbReference type="PIRNR" id="PIRNR005673"/>
    </source>
</evidence>
<feature type="repeat" description="ARM" evidence="6">
    <location>
        <begin position="177"/>
        <end position="220"/>
    </location>
</feature>
<organism evidence="10 11">
    <name type="scientific">Tilletia caries</name>
    <name type="common">wheat bunt fungus</name>
    <dbReference type="NCBI Taxonomy" id="13290"/>
    <lineage>
        <taxon>Eukaryota</taxon>
        <taxon>Fungi</taxon>
        <taxon>Dikarya</taxon>
        <taxon>Basidiomycota</taxon>
        <taxon>Ustilaginomycotina</taxon>
        <taxon>Exobasidiomycetes</taxon>
        <taxon>Tilletiales</taxon>
        <taxon>Tilletiaceae</taxon>
        <taxon>Tilletia</taxon>
    </lineage>
</organism>
<evidence type="ECO:0000256" key="4">
    <source>
        <dbReference type="ARBA" id="ARBA00022927"/>
    </source>
</evidence>
<dbReference type="PIRSF" id="PIRSF005673">
    <property type="entry name" value="Importin_alpha"/>
    <property type="match status" value="1"/>
</dbReference>
<sequence length="566" mass="61118">MPPSTSSSSSSVARPGGTPARAASYKSRQLFRPEDLRRRREEQQVEIRRQARSEHTAKRRNLDTASGAMTDGDTTEDEDAVDAALELDHGIDSLHVIVEELRHGGPQKQIESVIKLRKLLSKEVEPPTDAIIQAGAVPLLVERLQSPSELLQFEAAWALTNIASGTSAHTEIVIMSGAVPYFIEMLAASESDDVREQAIWALGNIAGDKPHARDYVLSHGIMQPLLEMFSRELKIGLMRNAVWTLSNLCRGKNPSPSWEVVAPAIPVLARLLYVDDDETVVDAMWTLSYLSDGDNTQITAVLESGPCPRLVELLHHSNTAVVTPTLRAVGNIVTGDDVQTEVAIAAGCIPAFGRLLHSNVEGIRKEACWAISNIAAGSPVQVQALVDANIFPPLINLMTTAEARTRKEACWAVSNASKSGLQRPELIRYLVTQGSIGPLCSMLNLRENQTIQVALDALANILRVGEDDKNERGPGATNIYAGYVEECGGLSTIHQLQHHPNNAIYKSCFTLIDTFFPDDDDGDAMAESAPDPGAQPTAAFVFQSDLATPSGGFTFGAPGPNGMVPE</sequence>
<dbReference type="Gene3D" id="1.25.10.10">
    <property type="entry name" value="Leucine-rich Repeat Variant"/>
    <property type="match status" value="1"/>
</dbReference>
<keyword evidence="12" id="KW-1185">Reference proteome</keyword>
<dbReference type="EMBL" id="CAJHJG010004085">
    <property type="protein sequence ID" value="CAD6938300.1"/>
    <property type="molecule type" value="Genomic_DNA"/>
</dbReference>
<comment type="similarity">
    <text evidence="1 5">Belongs to the importin alpha family.</text>
</comment>
<reference evidence="9" key="3">
    <citation type="submission" date="2020-10" db="EMBL/GenBank/DDBJ databases">
        <authorList>
            <person name="Sedaghatjoo S."/>
        </authorList>
    </citation>
    <scope>NUCLEOTIDE SEQUENCE</scope>
    <source>
        <strain evidence="9">AZH3</strain>
    </source>
</reference>
<dbReference type="PROSITE" id="PS51214">
    <property type="entry name" value="IBB"/>
    <property type="match status" value="1"/>
</dbReference>
<dbReference type="Proteomes" id="UP000836402">
    <property type="component" value="Unassembled WGS sequence"/>
</dbReference>
<evidence type="ECO:0000313" key="12">
    <source>
        <dbReference type="Proteomes" id="UP000836402"/>
    </source>
</evidence>
<dbReference type="Pfam" id="PF16186">
    <property type="entry name" value="Arm_3"/>
    <property type="match status" value="1"/>
</dbReference>
<evidence type="ECO:0000313" key="10">
    <source>
        <dbReference type="EMBL" id="KAE8249330.1"/>
    </source>
</evidence>
<comment type="caution">
    <text evidence="10">The sequence shown here is derived from an EMBL/GenBank/DDBJ whole genome shotgun (WGS) entry which is preliminary data.</text>
</comment>
<dbReference type="PANTHER" id="PTHR23316">
    <property type="entry name" value="IMPORTIN ALPHA"/>
    <property type="match status" value="1"/>
</dbReference>
<dbReference type="Proteomes" id="UP000077671">
    <property type="component" value="Unassembled WGS sequence"/>
</dbReference>
<dbReference type="AlphaFoldDB" id="A0A177UJW1"/>
<evidence type="ECO:0000256" key="7">
    <source>
        <dbReference type="SAM" id="MobiDB-lite"/>
    </source>
</evidence>
<dbReference type="GO" id="GO:0061608">
    <property type="term" value="F:nuclear import signal receptor activity"/>
    <property type="evidence" value="ECO:0007669"/>
    <property type="project" value="InterPro"/>
</dbReference>
<dbReference type="Pfam" id="PF01749">
    <property type="entry name" value="IBB"/>
    <property type="match status" value="1"/>
</dbReference>
<accession>A0A177UJW1</accession>
<dbReference type="InterPro" id="IPR024931">
    <property type="entry name" value="Importin_alpha"/>
</dbReference>
<proteinExistence type="inferred from homology"/>
<feature type="compositionally biased region" description="Basic and acidic residues" evidence="7">
    <location>
        <begin position="31"/>
        <end position="62"/>
    </location>
</feature>
<dbReference type="InterPro" id="IPR016024">
    <property type="entry name" value="ARM-type_fold"/>
</dbReference>
<dbReference type="PROSITE" id="PS50176">
    <property type="entry name" value="ARM_REPEAT"/>
    <property type="match status" value="2"/>
</dbReference>
<dbReference type="InterPro" id="IPR011989">
    <property type="entry name" value="ARM-like"/>
</dbReference>
<keyword evidence="4 5" id="KW-0653">Protein transport</keyword>
<dbReference type="InterPro" id="IPR002652">
    <property type="entry name" value="Importin-a_IBB"/>
</dbReference>
<keyword evidence="3" id="KW-0677">Repeat</keyword>
<dbReference type="SUPFAM" id="SSF48371">
    <property type="entry name" value="ARM repeat"/>
    <property type="match status" value="1"/>
</dbReference>
<evidence type="ECO:0000313" key="11">
    <source>
        <dbReference type="Proteomes" id="UP000077671"/>
    </source>
</evidence>
<keyword evidence="2 5" id="KW-0813">Transport</keyword>
<evidence type="ECO:0000259" key="8">
    <source>
        <dbReference type="PROSITE" id="PS51214"/>
    </source>
</evidence>
<name>A0A177UJW1_9BASI</name>
<gene>
    <name evidence="10" type="ORF">A4X03_0g6628</name>
    <name evidence="9" type="ORF">JKIAZH3_G2233</name>
</gene>
<evidence type="ECO:0000256" key="3">
    <source>
        <dbReference type="ARBA" id="ARBA00022737"/>
    </source>
</evidence>
<dbReference type="SMART" id="SM00185">
    <property type="entry name" value="ARM"/>
    <property type="match status" value="8"/>
</dbReference>
<dbReference type="EMBL" id="LWDD02001325">
    <property type="protein sequence ID" value="KAE8249330.1"/>
    <property type="molecule type" value="Genomic_DNA"/>
</dbReference>
<dbReference type="GO" id="GO:0005634">
    <property type="term" value="C:nucleus"/>
    <property type="evidence" value="ECO:0007669"/>
    <property type="project" value="UniProtKB-ARBA"/>
</dbReference>
<evidence type="ECO:0000256" key="2">
    <source>
        <dbReference type="ARBA" id="ARBA00022448"/>
    </source>
</evidence>
<feature type="repeat" description="ARM" evidence="6">
    <location>
        <begin position="135"/>
        <end position="177"/>
    </location>
</feature>
<evidence type="ECO:0000256" key="1">
    <source>
        <dbReference type="ARBA" id="ARBA00010394"/>
    </source>
</evidence>
<dbReference type="InterPro" id="IPR036975">
    <property type="entry name" value="Importin-a_IBB_sf"/>
</dbReference>
<dbReference type="Pfam" id="PF00514">
    <property type="entry name" value="Arm"/>
    <property type="match status" value="7"/>
</dbReference>
<dbReference type="InterPro" id="IPR000225">
    <property type="entry name" value="Armadillo"/>
</dbReference>
<evidence type="ECO:0000313" key="9">
    <source>
        <dbReference type="EMBL" id="CAD6938300.1"/>
    </source>
</evidence>
<evidence type="ECO:0000256" key="6">
    <source>
        <dbReference type="PROSITE-ProRule" id="PRU00259"/>
    </source>
</evidence>
<feature type="compositionally biased region" description="Low complexity" evidence="7">
    <location>
        <begin position="1"/>
        <end position="11"/>
    </location>
</feature>
<reference evidence="10" key="1">
    <citation type="submission" date="2016-04" db="EMBL/GenBank/DDBJ databases">
        <authorList>
            <person name="Nguyen H.D."/>
            <person name="Kesanakurti P."/>
            <person name="Cullis J."/>
            <person name="Levesque C.A."/>
            <person name="Hambleton S."/>
        </authorList>
    </citation>
    <scope>NUCLEOTIDE SEQUENCE</scope>
    <source>
        <strain evidence="10">DAOMC 238032</strain>
    </source>
</reference>
<feature type="region of interest" description="Disordered" evidence="7">
    <location>
        <begin position="1"/>
        <end position="78"/>
    </location>
</feature>
<dbReference type="GO" id="GO:0005737">
    <property type="term" value="C:cytoplasm"/>
    <property type="evidence" value="ECO:0007669"/>
    <property type="project" value="InterPro"/>
</dbReference>
<dbReference type="GO" id="GO:0006606">
    <property type="term" value="P:protein import into nucleus"/>
    <property type="evidence" value="ECO:0007669"/>
    <property type="project" value="InterPro"/>
</dbReference>
<dbReference type="InterPro" id="IPR032413">
    <property type="entry name" value="Arm_3"/>
</dbReference>
<feature type="domain" description="IBB" evidence="8">
    <location>
        <begin position="5"/>
        <end position="69"/>
    </location>
</feature>
<dbReference type="FunFam" id="1.25.10.10:FF:000021">
    <property type="entry name" value="Importin subunit alpha"/>
    <property type="match status" value="1"/>
</dbReference>
<reference evidence="10" key="2">
    <citation type="journal article" date="2019" name="IMA Fungus">
        <title>Genome sequencing and comparison of five Tilletia species to identify candidate genes for the detection of regulated species infecting wheat.</title>
        <authorList>
            <person name="Nguyen H.D.T."/>
            <person name="Sultana T."/>
            <person name="Kesanakurti P."/>
            <person name="Hambleton S."/>
        </authorList>
    </citation>
    <scope>NUCLEOTIDE SEQUENCE</scope>
    <source>
        <strain evidence="10">DAOMC 238032</strain>
    </source>
</reference>